<keyword evidence="12" id="KW-1185">Reference proteome</keyword>
<keyword evidence="7 9" id="KW-0501">Molybdenum cofactor biosynthesis</keyword>
<dbReference type="NCBIfam" id="TIGR00177">
    <property type="entry name" value="molyb_syn"/>
    <property type="match status" value="1"/>
</dbReference>
<evidence type="ECO:0000256" key="1">
    <source>
        <dbReference type="ARBA" id="ARBA00002901"/>
    </source>
</evidence>
<keyword evidence="6 9" id="KW-0500">Molybdenum</keyword>
<accession>A0A926F0B7</accession>
<dbReference type="PANTHER" id="PTHR10192">
    <property type="entry name" value="MOLYBDOPTERIN BIOSYNTHESIS PROTEIN"/>
    <property type="match status" value="1"/>
</dbReference>
<evidence type="ECO:0000256" key="2">
    <source>
        <dbReference type="ARBA" id="ARBA00005046"/>
    </source>
</evidence>
<evidence type="ECO:0000256" key="6">
    <source>
        <dbReference type="ARBA" id="ARBA00022505"/>
    </source>
</evidence>
<dbReference type="SUPFAM" id="SSF63867">
    <property type="entry name" value="MoeA C-terminal domain-like"/>
    <property type="match status" value="1"/>
</dbReference>
<dbReference type="InterPro" id="IPR038987">
    <property type="entry name" value="MoeA-like"/>
</dbReference>
<dbReference type="EMBL" id="JACRTK010000003">
    <property type="protein sequence ID" value="MBC8591006.1"/>
    <property type="molecule type" value="Genomic_DNA"/>
</dbReference>
<dbReference type="Gene3D" id="2.40.340.10">
    <property type="entry name" value="MoeA, C-terminal, domain IV"/>
    <property type="match status" value="1"/>
</dbReference>
<comment type="similarity">
    <text evidence="3 9">Belongs to the MoeA family.</text>
</comment>
<organism evidence="11 12">
    <name type="scientific">Wansuia hejianensis</name>
    <dbReference type="NCBI Taxonomy" id="2763667"/>
    <lineage>
        <taxon>Bacteria</taxon>
        <taxon>Bacillati</taxon>
        <taxon>Bacillota</taxon>
        <taxon>Clostridia</taxon>
        <taxon>Lachnospirales</taxon>
        <taxon>Lachnospiraceae</taxon>
        <taxon>Wansuia</taxon>
    </lineage>
</organism>
<comment type="function">
    <text evidence="1 9">Catalyzes the insertion of molybdate into adenylated molybdopterin with the concomitant release of AMP.</text>
</comment>
<dbReference type="Gene3D" id="3.90.105.10">
    <property type="entry name" value="Molybdopterin biosynthesis moea protein, domain 2"/>
    <property type="match status" value="1"/>
</dbReference>
<dbReference type="GO" id="GO:0005829">
    <property type="term" value="C:cytosol"/>
    <property type="evidence" value="ECO:0007669"/>
    <property type="project" value="TreeGrafter"/>
</dbReference>
<dbReference type="InterPro" id="IPR005110">
    <property type="entry name" value="MoeA_linker/N"/>
</dbReference>
<dbReference type="RefSeq" id="WP_249323844.1">
    <property type="nucleotide sequence ID" value="NZ_JACRTK010000003.1"/>
</dbReference>
<dbReference type="InterPro" id="IPR005111">
    <property type="entry name" value="MoeA_C_domain_IV"/>
</dbReference>
<evidence type="ECO:0000256" key="5">
    <source>
        <dbReference type="ARBA" id="ARBA00021108"/>
    </source>
</evidence>
<keyword evidence="9" id="KW-0808">Transferase</keyword>
<gene>
    <name evidence="11" type="ORF">H8689_07750</name>
</gene>
<dbReference type="Pfam" id="PF03454">
    <property type="entry name" value="MoeA_C"/>
    <property type="match status" value="1"/>
</dbReference>
<comment type="catalytic activity">
    <reaction evidence="8">
        <text>adenylyl-molybdopterin + molybdate = Mo-molybdopterin + AMP + H(+)</text>
        <dbReference type="Rhea" id="RHEA:35047"/>
        <dbReference type="ChEBI" id="CHEBI:15378"/>
        <dbReference type="ChEBI" id="CHEBI:36264"/>
        <dbReference type="ChEBI" id="CHEBI:62727"/>
        <dbReference type="ChEBI" id="CHEBI:71302"/>
        <dbReference type="ChEBI" id="CHEBI:456215"/>
        <dbReference type="EC" id="2.10.1.1"/>
    </reaction>
</comment>
<dbReference type="GO" id="GO:0006777">
    <property type="term" value="P:Mo-molybdopterin cofactor biosynthetic process"/>
    <property type="evidence" value="ECO:0007669"/>
    <property type="project" value="UniProtKB-UniRule"/>
</dbReference>
<feature type="domain" description="MoaB/Mog" evidence="10">
    <location>
        <begin position="182"/>
        <end position="320"/>
    </location>
</feature>
<dbReference type="EC" id="2.10.1.1" evidence="4 9"/>
<dbReference type="InterPro" id="IPR036425">
    <property type="entry name" value="MoaB/Mog-like_dom_sf"/>
</dbReference>
<evidence type="ECO:0000259" key="10">
    <source>
        <dbReference type="SMART" id="SM00852"/>
    </source>
</evidence>
<comment type="pathway">
    <text evidence="2 9">Cofactor biosynthesis; molybdopterin biosynthesis.</text>
</comment>
<dbReference type="Gene3D" id="2.170.190.11">
    <property type="entry name" value="Molybdopterin biosynthesis moea protein, domain 3"/>
    <property type="match status" value="1"/>
</dbReference>
<dbReference type="CDD" id="cd00887">
    <property type="entry name" value="MoeA"/>
    <property type="match status" value="1"/>
</dbReference>
<protein>
    <recommendedName>
        <fullName evidence="5 9">Molybdopterin molybdenumtransferase</fullName>
        <ecNumber evidence="4 9">2.10.1.1</ecNumber>
    </recommendedName>
</protein>
<dbReference type="GO" id="GO:0046872">
    <property type="term" value="F:metal ion binding"/>
    <property type="evidence" value="ECO:0007669"/>
    <property type="project" value="UniProtKB-UniRule"/>
</dbReference>
<evidence type="ECO:0000256" key="4">
    <source>
        <dbReference type="ARBA" id="ARBA00013269"/>
    </source>
</evidence>
<evidence type="ECO:0000256" key="7">
    <source>
        <dbReference type="ARBA" id="ARBA00023150"/>
    </source>
</evidence>
<dbReference type="Gene3D" id="3.40.980.10">
    <property type="entry name" value="MoaB/Mog-like domain"/>
    <property type="match status" value="1"/>
</dbReference>
<dbReference type="InterPro" id="IPR036135">
    <property type="entry name" value="MoeA_linker/N_sf"/>
</dbReference>
<dbReference type="GO" id="GO:0061599">
    <property type="term" value="F:molybdopterin molybdotransferase activity"/>
    <property type="evidence" value="ECO:0007669"/>
    <property type="project" value="UniProtKB-UniRule"/>
</dbReference>
<dbReference type="SMART" id="SM00852">
    <property type="entry name" value="MoCF_biosynth"/>
    <property type="match status" value="1"/>
</dbReference>
<comment type="caution">
    <text evidence="11">The sequence shown here is derived from an EMBL/GenBank/DDBJ whole genome shotgun (WGS) entry which is preliminary data.</text>
</comment>
<proteinExistence type="inferred from homology"/>
<dbReference type="InterPro" id="IPR001453">
    <property type="entry name" value="MoaB/Mog_dom"/>
</dbReference>
<comment type="cofactor">
    <cofactor evidence="9">
        <name>Mg(2+)</name>
        <dbReference type="ChEBI" id="CHEBI:18420"/>
    </cofactor>
</comment>
<evidence type="ECO:0000313" key="12">
    <source>
        <dbReference type="Proteomes" id="UP000601522"/>
    </source>
</evidence>
<evidence type="ECO:0000256" key="8">
    <source>
        <dbReference type="ARBA" id="ARBA00047317"/>
    </source>
</evidence>
<name>A0A926F0B7_9FIRM</name>
<reference evidence="11 12" key="1">
    <citation type="submission" date="2020-08" db="EMBL/GenBank/DDBJ databases">
        <title>Genome public.</title>
        <authorList>
            <person name="Liu C."/>
            <person name="Sun Q."/>
        </authorList>
    </citation>
    <scope>NUCLEOTIDE SEQUENCE [LARGE SCALE GENOMIC DNA]</scope>
    <source>
        <strain evidence="11 12">NSJ-26</strain>
    </source>
</reference>
<dbReference type="SUPFAM" id="SSF53218">
    <property type="entry name" value="Molybdenum cofactor biosynthesis proteins"/>
    <property type="match status" value="1"/>
</dbReference>
<dbReference type="SUPFAM" id="SSF63882">
    <property type="entry name" value="MoeA N-terminal region -like"/>
    <property type="match status" value="1"/>
</dbReference>
<dbReference type="PANTHER" id="PTHR10192:SF5">
    <property type="entry name" value="GEPHYRIN"/>
    <property type="match status" value="1"/>
</dbReference>
<evidence type="ECO:0000313" key="11">
    <source>
        <dbReference type="EMBL" id="MBC8591006.1"/>
    </source>
</evidence>
<sequence length="401" mass="44461">MYNIELEQALEVALKSVRAIEDTEKIPLEDSLGRILGEDFYAPMDNPPFNRSPLDGFAIRSKDTTMASEDNPIAFKVIDKAYAGIPSNKTLGSFQAIRIMTGGKMPLEADCVIRLEDCIENGNNMVLKKSLQPFENYCYKGEDIKSDTLLIEKGTKLSAIHLGVLGSMGQSSVKVIKRPKIGILVTGDEIIEYSSPLIDGKIYDTNGILLGSRLKELGFDYIKIDTEKDDPQSVAESILKNIDNLDILITTGGVSVGDKDIFHEVVKIINANQLFWKLKLKPGTPAMYSILRDKPILSLSGNPFASLVTFELIARPLLEKISRDSSVKTIRTKAKIMEDFNKTSKNRRFIRCIYEDGKVKLPKGGHSSGMLLTMKDCNAFVDIEAGNTGLRKFDEVEVVIL</sequence>
<dbReference type="AlphaFoldDB" id="A0A926F0B7"/>
<dbReference type="Proteomes" id="UP000601522">
    <property type="component" value="Unassembled WGS sequence"/>
</dbReference>
<dbReference type="Pfam" id="PF00994">
    <property type="entry name" value="MoCF_biosynth"/>
    <property type="match status" value="1"/>
</dbReference>
<dbReference type="Pfam" id="PF03453">
    <property type="entry name" value="MoeA_N"/>
    <property type="match status" value="1"/>
</dbReference>
<evidence type="ECO:0000256" key="3">
    <source>
        <dbReference type="ARBA" id="ARBA00010763"/>
    </source>
</evidence>
<dbReference type="InterPro" id="IPR036688">
    <property type="entry name" value="MoeA_C_domain_IV_sf"/>
</dbReference>
<keyword evidence="9" id="KW-0479">Metal-binding</keyword>
<keyword evidence="9" id="KW-0460">Magnesium</keyword>
<evidence type="ECO:0000256" key="9">
    <source>
        <dbReference type="RuleBase" id="RU365090"/>
    </source>
</evidence>